<keyword evidence="2" id="KW-1133">Transmembrane helix</keyword>
<dbReference type="EMBL" id="CP154795">
    <property type="protein sequence ID" value="XAN07250.1"/>
    <property type="molecule type" value="Genomic_DNA"/>
</dbReference>
<keyword evidence="2" id="KW-0472">Membrane</keyword>
<organism evidence="3 4">
    <name type="scientific">Ammonicoccus fulvus</name>
    <dbReference type="NCBI Taxonomy" id="3138240"/>
    <lineage>
        <taxon>Bacteria</taxon>
        <taxon>Bacillati</taxon>
        <taxon>Actinomycetota</taxon>
        <taxon>Actinomycetes</taxon>
        <taxon>Propionibacteriales</taxon>
        <taxon>Propionibacteriaceae</taxon>
        <taxon>Ammonicoccus</taxon>
    </lineage>
</organism>
<protein>
    <recommendedName>
        <fullName evidence="5">DUF2127 domain-containing protein</fullName>
    </recommendedName>
</protein>
<dbReference type="RefSeq" id="WP_425308700.1">
    <property type="nucleotide sequence ID" value="NZ_CP154795.1"/>
</dbReference>
<feature type="compositionally biased region" description="Acidic residues" evidence="1">
    <location>
        <begin position="58"/>
        <end position="70"/>
    </location>
</feature>
<proteinExistence type="predicted"/>
<sequence>MSDAQSSRVTADHRRSESLSSEDPPPRRALPEPDDEEASRAEAPADERPVEEIGAPPGEDETPLAEDESPLEGGAPPEENETPPEVTEPLPPTAADRGRPTRPPIVEAHAAIVEDTRPGRIQVASERFWTAAIVLGIVGILTALVTHGHAVDELTAKAHPGDPEEVRRAAANILHFTMIGIVGAGLIPEAILATFLGARRVIVRVVLSALALGAALILPLALEVLGPSGWRGTVIQICIIGHAALAIIASVLMWLPKGRRVKKK</sequence>
<evidence type="ECO:0008006" key="5">
    <source>
        <dbReference type="Google" id="ProtNLM"/>
    </source>
</evidence>
<keyword evidence="4" id="KW-1185">Reference proteome</keyword>
<evidence type="ECO:0000313" key="3">
    <source>
        <dbReference type="EMBL" id="XAN07250.1"/>
    </source>
</evidence>
<feature type="transmembrane region" description="Helical" evidence="2">
    <location>
        <begin position="170"/>
        <end position="194"/>
    </location>
</feature>
<feature type="transmembrane region" description="Helical" evidence="2">
    <location>
        <begin position="128"/>
        <end position="150"/>
    </location>
</feature>
<reference evidence="3 4" key="1">
    <citation type="submission" date="2024-04" db="EMBL/GenBank/DDBJ databases">
        <title>Isolation of an actinomycete strain from pig manure.</title>
        <authorList>
            <person name="Gong T."/>
            <person name="Yu Z."/>
            <person name="An M."/>
            <person name="Wei C."/>
            <person name="Yang W."/>
            <person name="Liu L."/>
        </authorList>
    </citation>
    <scope>NUCLEOTIDE SEQUENCE [LARGE SCALE GENOMIC DNA]</scope>
    <source>
        <strain evidence="3 4">ZF39</strain>
    </source>
</reference>
<accession>A0ABZ3FQ00</accession>
<feature type="compositionally biased region" description="Basic and acidic residues" evidence="1">
    <location>
        <begin position="38"/>
        <end position="51"/>
    </location>
</feature>
<evidence type="ECO:0000256" key="1">
    <source>
        <dbReference type="SAM" id="MobiDB-lite"/>
    </source>
</evidence>
<dbReference type="Proteomes" id="UP001442841">
    <property type="component" value="Chromosome"/>
</dbReference>
<name>A0ABZ3FQ00_9ACTN</name>
<keyword evidence="2" id="KW-0812">Transmembrane</keyword>
<evidence type="ECO:0000256" key="2">
    <source>
        <dbReference type="SAM" id="Phobius"/>
    </source>
</evidence>
<feature type="transmembrane region" description="Helical" evidence="2">
    <location>
        <begin position="201"/>
        <end position="222"/>
    </location>
</feature>
<evidence type="ECO:0000313" key="4">
    <source>
        <dbReference type="Proteomes" id="UP001442841"/>
    </source>
</evidence>
<gene>
    <name evidence="3" type="ORF">AADG42_08065</name>
</gene>
<feature type="transmembrane region" description="Helical" evidence="2">
    <location>
        <begin position="234"/>
        <end position="255"/>
    </location>
</feature>
<feature type="region of interest" description="Disordered" evidence="1">
    <location>
        <begin position="1"/>
        <end position="102"/>
    </location>
</feature>